<dbReference type="GO" id="GO:0009016">
    <property type="term" value="F:succinyldiaminopimelate transaminase activity"/>
    <property type="evidence" value="ECO:0007669"/>
    <property type="project" value="InterPro"/>
</dbReference>
<dbReference type="CDD" id="cd00609">
    <property type="entry name" value="AAT_like"/>
    <property type="match status" value="1"/>
</dbReference>
<protein>
    <submittedName>
        <fullName evidence="5">LL-diaminopimelate aminotransferase</fullName>
        <ecNumber evidence="5">2.6.1.83</ecNumber>
    </submittedName>
</protein>
<sequence length="398" mass="44565">MNPRLDTLQPYPFERWRSLIGAQSPCPDHTPIALSIGEPRHPTPRFIQDALCAHLDELARYPQTLGSQVLRETLAGWLEHRFHLPPLDPDTEILPTLGSREALFSLTQTLLDPGAEERVVCPNPFYQIYEGATLLAGGRPYFVNADPAQGYRIDYSQVPESVWTHTRLVFICSPGNPTGGVLSMEEWTRLFALSDRYGFTLVSDECYSEIYPLDSAPPLGGLEAAQRLGRSGYPRLLVMGSLSKRSNVPGLRSAFVAGDRHLLRRFALYRTYHGSAMNPAVQAASVAAWRDETHVQENRRLYQAKMTRFYDCVHPHLPLVRPQAGFYYWVQVPGSDTDFARALYLKRNVAVLPGSYLARTAHGFNPGTGQVRIALVGSLEETGEAIERLLDFLAHYPS</sequence>
<dbReference type="Gene3D" id="3.90.1150.10">
    <property type="entry name" value="Aspartate Aminotransferase, domain 1"/>
    <property type="match status" value="1"/>
</dbReference>
<dbReference type="InterPro" id="IPR015421">
    <property type="entry name" value="PyrdxlP-dep_Trfase_major"/>
</dbReference>
<dbReference type="GO" id="GO:0030170">
    <property type="term" value="F:pyridoxal phosphate binding"/>
    <property type="evidence" value="ECO:0007669"/>
    <property type="project" value="InterPro"/>
</dbReference>
<dbReference type="PANTHER" id="PTHR42832">
    <property type="entry name" value="AMINO ACID AMINOTRANSFERASE"/>
    <property type="match status" value="1"/>
</dbReference>
<dbReference type="InterPro" id="IPR050881">
    <property type="entry name" value="LL-DAP_aminotransferase"/>
</dbReference>
<dbReference type="AlphaFoldDB" id="A0A3P3ZNN5"/>
<keyword evidence="2 5" id="KW-0032">Aminotransferase</keyword>
<dbReference type="GO" id="GO:0009089">
    <property type="term" value="P:lysine biosynthetic process via diaminopimelate"/>
    <property type="evidence" value="ECO:0007669"/>
    <property type="project" value="InterPro"/>
</dbReference>
<evidence type="ECO:0000313" key="5">
    <source>
        <dbReference type="EMBL" id="VAY88383.1"/>
    </source>
</evidence>
<keyword evidence="3 5" id="KW-0808">Transferase</keyword>
<organism evidence="5">
    <name type="scientific">mine drainage metagenome</name>
    <dbReference type="NCBI Taxonomy" id="410659"/>
    <lineage>
        <taxon>unclassified sequences</taxon>
        <taxon>metagenomes</taxon>
        <taxon>ecological metagenomes</taxon>
    </lineage>
</organism>
<dbReference type="EMBL" id="UOYP01000226">
    <property type="protein sequence ID" value="VAY88383.1"/>
    <property type="molecule type" value="Genomic_DNA"/>
</dbReference>
<dbReference type="SUPFAM" id="SSF53383">
    <property type="entry name" value="PLP-dependent transferases"/>
    <property type="match status" value="1"/>
</dbReference>
<dbReference type="Gene3D" id="3.40.640.10">
    <property type="entry name" value="Type I PLP-dependent aspartate aminotransferase-like (Major domain)"/>
    <property type="match status" value="1"/>
</dbReference>
<proteinExistence type="predicted"/>
<feature type="domain" description="Aminotransferase class I/classII large" evidence="4">
    <location>
        <begin position="32"/>
        <end position="389"/>
    </location>
</feature>
<name>A0A3P3ZNN5_9ZZZZ</name>
<dbReference type="InterPro" id="IPR015424">
    <property type="entry name" value="PyrdxlP-dep_Trfase"/>
</dbReference>
<gene>
    <name evidence="5" type="primary">dapL</name>
    <name evidence="5" type="ORF">CARN8_3010008</name>
</gene>
<dbReference type="InterPro" id="IPR015422">
    <property type="entry name" value="PyrdxlP-dep_Trfase_small"/>
</dbReference>
<evidence type="ECO:0000256" key="1">
    <source>
        <dbReference type="ARBA" id="ARBA00001933"/>
    </source>
</evidence>
<dbReference type="InterPro" id="IPR019878">
    <property type="entry name" value="DapC_beta/gammaproteobac"/>
</dbReference>
<dbReference type="Pfam" id="PF00155">
    <property type="entry name" value="Aminotran_1_2"/>
    <property type="match status" value="1"/>
</dbReference>
<dbReference type="InterPro" id="IPR004839">
    <property type="entry name" value="Aminotransferase_I/II_large"/>
</dbReference>
<dbReference type="NCBIfam" id="TIGR03538">
    <property type="entry name" value="DapC_gpp"/>
    <property type="match status" value="1"/>
</dbReference>
<evidence type="ECO:0000256" key="3">
    <source>
        <dbReference type="ARBA" id="ARBA00022679"/>
    </source>
</evidence>
<evidence type="ECO:0000259" key="4">
    <source>
        <dbReference type="Pfam" id="PF00155"/>
    </source>
</evidence>
<evidence type="ECO:0000256" key="2">
    <source>
        <dbReference type="ARBA" id="ARBA00022576"/>
    </source>
</evidence>
<accession>A0A3P3ZNN5</accession>
<dbReference type="PANTHER" id="PTHR42832:SF3">
    <property type="entry name" value="L-GLUTAMINE--4-(METHYLSULFANYL)-2-OXOBUTANOATE AMINOTRANSFERASE"/>
    <property type="match status" value="1"/>
</dbReference>
<reference evidence="5" key="1">
    <citation type="submission" date="2018-10" db="EMBL/GenBank/DDBJ databases">
        <authorList>
            <person name="Plewniak F."/>
        </authorList>
    </citation>
    <scope>NUCLEOTIDE SEQUENCE</scope>
</reference>
<dbReference type="EC" id="2.6.1.83" evidence="5"/>
<dbReference type="GO" id="GO:0010285">
    <property type="term" value="F:L,L-diaminopimelate aminotransferase activity"/>
    <property type="evidence" value="ECO:0007669"/>
    <property type="project" value="UniProtKB-EC"/>
</dbReference>
<comment type="cofactor">
    <cofactor evidence="1">
        <name>pyridoxal 5'-phosphate</name>
        <dbReference type="ChEBI" id="CHEBI:597326"/>
    </cofactor>
</comment>